<reference evidence="3 4" key="1">
    <citation type="submission" date="2020-08" db="EMBL/GenBank/DDBJ databases">
        <title>Sequencing the genomes of 1000 actinobacteria strains.</title>
        <authorList>
            <person name="Klenk H.-P."/>
        </authorList>
    </citation>
    <scope>NUCLEOTIDE SEQUENCE [LARGE SCALE GENOMIC DNA]</scope>
    <source>
        <strain evidence="3 4">DSM 44551</strain>
    </source>
</reference>
<evidence type="ECO:0000313" key="3">
    <source>
        <dbReference type="EMBL" id="MBB5431481.1"/>
    </source>
</evidence>
<dbReference type="PANTHER" id="PTHR46696:SF3">
    <property type="entry name" value="PULCHERRIMINIC ACID SYNTHASE"/>
    <property type="match status" value="1"/>
</dbReference>
<dbReference type="RefSeq" id="WP_184391187.1">
    <property type="nucleotide sequence ID" value="NZ_JACHDB010000001.1"/>
</dbReference>
<evidence type="ECO:0000313" key="4">
    <source>
        <dbReference type="Proteomes" id="UP000572635"/>
    </source>
</evidence>
<evidence type="ECO:0000256" key="2">
    <source>
        <dbReference type="SAM" id="MobiDB-lite"/>
    </source>
</evidence>
<comment type="caution">
    <text evidence="3">The sequence shown here is derived from an EMBL/GenBank/DDBJ whole genome shotgun (WGS) entry which is preliminary data.</text>
</comment>
<dbReference type="InterPro" id="IPR001128">
    <property type="entry name" value="Cyt_P450"/>
</dbReference>
<dbReference type="Proteomes" id="UP000572635">
    <property type="component" value="Unassembled WGS sequence"/>
</dbReference>
<accession>A0A7W8QL50</accession>
<dbReference type="GO" id="GO:0020037">
    <property type="term" value="F:heme binding"/>
    <property type="evidence" value="ECO:0007669"/>
    <property type="project" value="InterPro"/>
</dbReference>
<keyword evidence="4" id="KW-1185">Reference proteome</keyword>
<protein>
    <submittedName>
        <fullName evidence="3">P450-derived glycosyltransferase activator</fullName>
    </submittedName>
</protein>
<dbReference type="AlphaFoldDB" id="A0A7W8QL50"/>
<dbReference type="SUPFAM" id="SSF48264">
    <property type="entry name" value="Cytochrome P450"/>
    <property type="match status" value="1"/>
</dbReference>
<gene>
    <name evidence="3" type="ORF">HDA36_001565</name>
</gene>
<dbReference type="Gene3D" id="1.10.630.10">
    <property type="entry name" value="Cytochrome P450"/>
    <property type="match status" value="1"/>
</dbReference>
<dbReference type="GO" id="GO:0005506">
    <property type="term" value="F:iron ion binding"/>
    <property type="evidence" value="ECO:0007669"/>
    <property type="project" value="InterPro"/>
</dbReference>
<dbReference type="Pfam" id="PF00067">
    <property type="entry name" value="p450"/>
    <property type="match status" value="1"/>
</dbReference>
<sequence>MNDATGTDAAPPAVPPLPLGGAVEEVGDDVLGNHLLDARGLQWLHGVNGDPYARALCGQDDDPYPLYERVRARGPVYRSLTGSLVVADRSAADRVLGDEEVFARPGRGAPVPEPQVLPFLAGDPLAAPGAAGAAADGAPAEPDGPAARAGAAVLERVAALGGRAAGFDVMAEAAWPAAVAAAAERCGVPAGHREGFAAACRALAGLPDYPLSAQRPQEVRALAAALEALEAVPGARPLEAARAAVAAHLVGNTVLALLGAPGAWKRVHAEPGLAAAAVAETLRLDPPVQMAARVARTGAEAGGGAVPAGAHVVVLVGAAGRDPRAYRAPGVFDLDRADGGAGAAGRVVAAPVRRDAEAAVAALAGALPELALGGPVLYRRRRPVSRGPLALPVSA</sequence>
<dbReference type="EMBL" id="JACHDB010000001">
    <property type="protein sequence ID" value="MBB5431481.1"/>
    <property type="molecule type" value="Genomic_DNA"/>
</dbReference>
<comment type="similarity">
    <text evidence="1">Belongs to the cytochrome P450 family.</text>
</comment>
<keyword evidence="3" id="KW-0808">Transferase</keyword>
<name>A0A7W8QL50_9ACTN</name>
<dbReference type="GO" id="GO:0016740">
    <property type="term" value="F:transferase activity"/>
    <property type="evidence" value="ECO:0007669"/>
    <property type="project" value="UniProtKB-KW"/>
</dbReference>
<organism evidence="3 4">
    <name type="scientific">Nocardiopsis composta</name>
    <dbReference type="NCBI Taxonomy" id="157465"/>
    <lineage>
        <taxon>Bacteria</taxon>
        <taxon>Bacillati</taxon>
        <taxon>Actinomycetota</taxon>
        <taxon>Actinomycetes</taxon>
        <taxon>Streptosporangiales</taxon>
        <taxon>Nocardiopsidaceae</taxon>
        <taxon>Nocardiopsis</taxon>
    </lineage>
</organism>
<dbReference type="CDD" id="cd11036">
    <property type="entry name" value="AknT-like"/>
    <property type="match status" value="1"/>
</dbReference>
<dbReference type="InterPro" id="IPR036396">
    <property type="entry name" value="Cyt_P450_sf"/>
</dbReference>
<evidence type="ECO:0000256" key="1">
    <source>
        <dbReference type="ARBA" id="ARBA00010617"/>
    </source>
</evidence>
<dbReference type="GO" id="GO:0016705">
    <property type="term" value="F:oxidoreductase activity, acting on paired donors, with incorporation or reduction of molecular oxygen"/>
    <property type="evidence" value="ECO:0007669"/>
    <property type="project" value="InterPro"/>
</dbReference>
<dbReference type="GO" id="GO:0004497">
    <property type="term" value="F:monooxygenase activity"/>
    <property type="evidence" value="ECO:0007669"/>
    <property type="project" value="InterPro"/>
</dbReference>
<dbReference type="PANTHER" id="PTHR46696">
    <property type="entry name" value="P450, PUTATIVE (EUROFUNG)-RELATED"/>
    <property type="match status" value="1"/>
</dbReference>
<proteinExistence type="inferred from homology"/>
<feature type="region of interest" description="Disordered" evidence="2">
    <location>
        <begin position="1"/>
        <end position="21"/>
    </location>
</feature>